<comment type="subunit">
    <text evidence="5 6">Interacts with MinD and FtsZ.</text>
</comment>
<name>B7ANR7_9FIRM</name>
<dbReference type="InterPro" id="IPR005526">
    <property type="entry name" value="Septum_form_inhib_MinC_C"/>
</dbReference>
<dbReference type="STRING" id="483218.BACPEC_00321"/>
<accession>B7ANR7</accession>
<evidence type="ECO:0000256" key="1">
    <source>
        <dbReference type="ARBA" id="ARBA00006291"/>
    </source>
</evidence>
<evidence type="ECO:0000256" key="3">
    <source>
        <dbReference type="ARBA" id="ARBA00023210"/>
    </source>
</evidence>
<dbReference type="eggNOG" id="COG0850">
    <property type="taxonomic scope" value="Bacteria"/>
</dbReference>
<dbReference type="SUPFAM" id="SSF63848">
    <property type="entry name" value="Cell-division inhibitor MinC, C-terminal domain"/>
    <property type="match status" value="1"/>
</dbReference>
<dbReference type="InterPro" id="IPR055219">
    <property type="entry name" value="MinC_N_1"/>
</dbReference>
<organism evidence="9 10">
    <name type="scientific">[Bacteroides] pectinophilus ATCC 43243</name>
    <dbReference type="NCBI Taxonomy" id="483218"/>
    <lineage>
        <taxon>Bacteria</taxon>
        <taxon>Bacillati</taxon>
        <taxon>Bacillota</taxon>
        <taxon>Clostridia</taxon>
        <taxon>Eubacteriales</taxon>
    </lineage>
</organism>
<evidence type="ECO:0000259" key="8">
    <source>
        <dbReference type="Pfam" id="PF22642"/>
    </source>
</evidence>
<dbReference type="Gene3D" id="3.30.160.540">
    <property type="match status" value="1"/>
</dbReference>
<dbReference type="EMBL" id="ABVQ01000033">
    <property type="protein sequence ID" value="EEC58574.1"/>
    <property type="molecule type" value="Genomic_DNA"/>
</dbReference>
<keyword evidence="4 6" id="KW-0131">Cell cycle</keyword>
<dbReference type="AlphaFoldDB" id="B7ANR7"/>
<dbReference type="Pfam" id="PF22642">
    <property type="entry name" value="MinC_N_1"/>
    <property type="match status" value="1"/>
</dbReference>
<comment type="similarity">
    <text evidence="1 6">Belongs to the MinC family.</text>
</comment>
<dbReference type="Proteomes" id="UP000003136">
    <property type="component" value="Unassembled WGS sequence"/>
</dbReference>
<dbReference type="GO" id="GO:0000917">
    <property type="term" value="P:division septum assembly"/>
    <property type="evidence" value="ECO:0007669"/>
    <property type="project" value="UniProtKB-KW"/>
</dbReference>
<protein>
    <recommendedName>
        <fullName evidence="6">Probable septum site-determining protein MinC</fullName>
    </recommendedName>
</protein>
<feature type="domain" description="Septum formation inhibitor MinC C-terminal" evidence="7">
    <location>
        <begin position="110"/>
        <end position="212"/>
    </location>
</feature>
<dbReference type="InterPro" id="IPR016098">
    <property type="entry name" value="CAP/MinC_C"/>
</dbReference>
<dbReference type="PANTHER" id="PTHR34108:SF1">
    <property type="entry name" value="SEPTUM SITE-DETERMINING PROTEIN MINC"/>
    <property type="match status" value="1"/>
</dbReference>
<dbReference type="InterPro" id="IPR013033">
    <property type="entry name" value="MinC"/>
</dbReference>
<evidence type="ECO:0000256" key="2">
    <source>
        <dbReference type="ARBA" id="ARBA00022618"/>
    </source>
</evidence>
<reference evidence="9 10" key="2">
    <citation type="submission" date="2008-11" db="EMBL/GenBank/DDBJ databases">
        <authorList>
            <person name="Fulton L."/>
            <person name="Clifton S."/>
            <person name="Fulton B."/>
            <person name="Xu J."/>
            <person name="Minx P."/>
            <person name="Pepin K.H."/>
            <person name="Johnson M."/>
            <person name="Bhonagiri V."/>
            <person name="Nash W.E."/>
            <person name="Mardis E.R."/>
            <person name="Wilson R.K."/>
        </authorList>
    </citation>
    <scope>NUCLEOTIDE SEQUENCE [LARGE SCALE GENOMIC DNA]</scope>
    <source>
        <strain evidence="9 10">ATCC 43243</strain>
    </source>
</reference>
<dbReference type="InterPro" id="IPR036145">
    <property type="entry name" value="MinC_C_sf"/>
</dbReference>
<evidence type="ECO:0000256" key="4">
    <source>
        <dbReference type="ARBA" id="ARBA00023306"/>
    </source>
</evidence>
<feature type="domain" description="Septum site-determining protein MinC N-terminal" evidence="8">
    <location>
        <begin position="6"/>
        <end position="79"/>
    </location>
</feature>
<keyword evidence="10" id="KW-1185">Reference proteome</keyword>
<dbReference type="GO" id="GO:0000902">
    <property type="term" value="P:cell morphogenesis"/>
    <property type="evidence" value="ECO:0007669"/>
    <property type="project" value="InterPro"/>
</dbReference>
<keyword evidence="2 6" id="KW-0132">Cell division</keyword>
<gene>
    <name evidence="6" type="primary">minC</name>
    <name evidence="9" type="ORF">BACPEC_00321</name>
</gene>
<evidence type="ECO:0000256" key="5">
    <source>
        <dbReference type="ARBA" id="ARBA00046874"/>
    </source>
</evidence>
<dbReference type="Gene3D" id="2.160.20.70">
    <property type="match status" value="1"/>
</dbReference>
<sequence length="224" mass="24372">MVNNSVVIKGSKHGIVVVLDDSVSFDELKEAVRDKFSGASKFFDKANMAISFEGRSLNDEQQRQLLDIISEVSDINIVCVIDNDELKDAYFKHAVEAKLDDMAASTGQFYKGTLRSGQILESESSIIILGDVNPGGKVIAKGNVIVLGSLKGNIYAGADGNEDAFVVAIDMEPMQIKIGDVIARCSDGSNSAKNKTHEPRIAYVDEGNIYIEKLERDVLADIRI</sequence>
<evidence type="ECO:0000313" key="10">
    <source>
        <dbReference type="Proteomes" id="UP000003136"/>
    </source>
</evidence>
<comment type="function">
    <text evidence="6">Cell division inhibitor that blocks the formation of polar Z ring septums. Rapidly oscillates between the poles of the cell to destabilize FtsZ filaments that have formed before they mature into polar Z rings. Prevents FtsZ polymerization.</text>
</comment>
<dbReference type="Pfam" id="PF03775">
    <property type="entry name" value="MinC_C"/>
    <property type="match status" value="1"/>
</dbReference>
<dbReference type="PANTHER" id="PTHR34108">
    <property type="entry name" value="SEPTUM SITE-DETERMINING PROTEIN MINC"/>
    <property type="match status" value="1"/>
</dbReference>
<dbReference type="HAMAP" id="MF_00267">
    <property type="entry name" value="MinC"/>
    <property type="match status" value="1"/>
</dbReference>
<evidence type="ECO:0000256" key="6">
    <source>
        <dbReference type="HAMAP-Rule" id="MF_00267"/>
    </source>
</evidence>
<keyword evidence="3 6" id="KW-0717">Septation</keyword>
<proteinExistence type="inferred from homology"/>
<evidence type="ECO:0000313" key="9">
    <source>
        <dbReference type="EMBL" id="EEC58574.1"/>
    </source>
</evidence>
<dbReference type="HOGENOM" id="CLU_048711_2_2_9"/>
<dbReference type="GO" id="GO:1901891">
    <property type="term" value="P:regulation of cell septum assembly"/>
    <property type="evidence" value="ECO:0007669"/>
    <property type="project" value="InterPro"/>
</dbReference>
<dbReference type="NCBIfam" id="TIGR01222">
    <property type="entry name" value="minC"/>
    <property type="match status" value="1"/>
</dbReference>
<evidence type="ECO:0000259" key="7">
    <source>
        <dbReference type="Pfam" id="PF03775"/>
    </source>
</evidence>
<reference evidence="9 10" key="1">
    <citation type="submission" date="2008-11" db="EMBL/GenBank/DDBJ databases">
        <title>Draft genome sequence of Bacteroides pectinophilus (ATCC 43243).</title>
        <authorList>
            <person name="Sudarsanam P."/>
            <person name="Ley R."/>
            <person name="Guruge J."/>
            <person name="Turnbaugh P.J."/>
            <person name="Mahowald M."/>
            <person name="Liep D."/>
            <person name="Gordon J."/>
        </authorList>
    </citation>
    <scope>NUCLEOTIDE SEQUENCE [LARGE SCALE GENOMIC DNA]</scope>
    <source>
        <strain evidence="9 10">ATCC 43243</strain>
    </source>
</reference>